<organism evidence="1 2">
    <name type="scientific">Lithocarpus litseifolius</name>
    <dbReference type="NCBI Taxonomy" id="425828"/>
    <lineage>
        <taxon>Eukaryota</taxon>
        <taxon>Viridiplantae</taxon>
        <taxon>Streptophyta</taxon>
        <taxon>Embryophyta</taxon>
        <taxon>Tracheophyta</taxon>
        <taxon>Spermatophyta</taxon>
        <taxon>Magnoliopsida</taxon>
        <taxon>eudicotyledons</taxon>
        <taxon>Gunneridae</taxon>
        <taxon>Pentapetalae</taxon>
        <taxon>rosids</taxon>
        <taxon>fabids</taxon>
        <taxon>Fagales</taxon>
        <taxon>Fagaceae</taxon>
        <taxon>Lithocarpus</taxon>
    </lineage>
</organism>
<keyword evidence="2" id="KW-1185">Reference proteome</keyword>
<evidence type="ECO:0000313" key="2">
    <source>
        <dbReference type="Proteomes" id="UP001459277"/>
    </source>
</evidence>
<protein>
    <submittedName>
        <fullName evidence="1">Uncharacterized protein</fullName>
    </submittedName>
</protein>
<sequence length="96" mass="11318">MISILCIQFHASEHETDVEVYCCLKPLYNDYRKLSILEDDFEEEGEEEIDQLDGLEDEAHEKDYYYGQSPARERDRARRRDCDTGIYLAYVCLGLV</sequence>
<proteinExistence type="predicted"/>
<gene>
    <name evidence="1" type="ORF">SO802_008451</name>
</gene>
<dbReference type="EMBL" id="JAZDWU010000003">
    <property type="protein sequence ID" value="KAL0006949.1"/>
    <property type="molecule type" value="Genomic_DNA"/>
</dbReference>
<dbReference type="AlphaFoldDB" id="A0AAW2DA10"/>
<dbReference type="Proteomes" id="UP001459277">
    <property type="component" value="Unassembled WGS sequence"/>
</dbReference>
<name>A0AAW2DA10_9ROSI</name>
<comment type="caution">
    <text evidence="1">The sequence shown here is derived from an EMBL/GenBank/DDBJ whole genome shotgun (WGS) entry which is preliminary data.</text>
</comment>
<reference evidence="1 2" key="1">
    <citation type="submission" date="2024-01" db="EMBL/GenBank/DDBJ databases">
        <title>A telomere-to-telomere, gap-free genome of sweet tea (Lithocarpus litseifolius).</title>
        <authorList>
            <person name="Zhou J."/>
        </authorList>
    </citation>
    <scope>NUCLEOTIDE SEQUENCE [LARGE SCALE GENOMIC DNA]</scope>
    <source>
        <strain evidence="1">Zhou-2022a</strain>
        <tissue evidence="1">Leaf</tissue>
    </source>
</reference>
<accession>A0AAW2DA10</accession>
<evidence type="ECO:0000313" key="1">
    <source>
        <dbReference type="EMBL" id="KAL0006949.1"/>
    </source>
</evidence>